<organism evidence="1 2">
    <name type="scientific">Rhizobium laguerreae</name>
    <dbReference type="NCBI Taxonomy" id="1076926"/>
    <lineage>
        <taxon>Bacteria</taxon>
        <taxon>Pseudomonadati</taxon>
        <taxon>Pseudomonadota</taxon>
        <taxon>Alphaproteobacteria</taxon>
        <taxon>Hyphomicrobiales</taxon>
        <taxon>Rhizobiaceae</taxon>
        <taxon>Rhizobium/Agrobacterium group</taxon>
        <taxon>Rhizobium</taxon>
    </lineage>
</organism>
<name>A0AAX2QLF4_9HYPH</name>
<comment type="caution">
    <text evidence="1">The sequence shown here is derived from an EMBL/GenBank/DDBJ whole genome shotgun (WGS) entry which is preliminary data.</text>
</comment>
<proteinExistence type="predicted"/>
<accession>A0AAX2QLF4</accession>
<protein>
    <submittedName>
        <fullName evidence="1">Uncharacterized protein</fullName>
    </submittedName>
</protein>
<sequence>MALQVMSKAWSWAKVVFPLTFASSIVVCASHSRDLATCYP</sequence>
<dbReference type="AlphaFoldDB" id="A0AAX2QLF4"/>
<reference evidence="1 2" key="1">
    <citation type="submission" date="2019-03" db="EMBL/GenBank/DDBJ databases">
        <title>Genomic Encyclopedia of Type Strains, Phase IV (KMG-V): Genome sequencing to study the core and pangenomes of soil and plant-associated prokaryotes.</title>
        <authorList>
            <person name="Whitman W."/>
        </authorList>
    </citation>
    <scope>NUCLEOTIDE SEQUENCE [LARGE SCALE GENOMIC DNA]</scope>
    <source>
        <strain evidence="1 2">FB403</strain>
    </source>
</reference>
<evidence type="ECO:0000313" key="1">
    <source>
        <dbReference type="EMBL" id="TCU25199.1"/>
    </source>
</evidence>
<gene>
    <name evidence="1" type="ORF">EV131_105312</name>
</gene>
<dbReference type="Proteomes" id="UP000295021">
    <property type="component" value="Unassembled WGS sequence"/>
</dbReference>
<dbReference type="EMBL" id="SMBI01000005">
    <property type="protein sequence ID" value="TCU25199.1"/>
    <property type="molecule type" value="Genomic_DNA"/>
</dbReference>
<evidence type="ECO:0000313" key="2">
    <source>
        <dbReference type="Proteomes" id="UP000295021"/>
    </source>
</evidence>